<keyword evidence="2" id="KW-0802">TPR repeat</keyword>
<dbReference type="InterPro" id="IPR043504">
    <property type="entry name" value="Peptidase_S1_PA_chymotrypsin"/>
</dbReference>
<dbReference type="InterPro" id="IPR027417">
    <property type="entry name" value="P-loop_NTPase"/>
</dbReference>
<dbReference type="EMBL" id="CP108125">
    <property type="protein sequence ID" value="WTO87670.1"/>
    <property type="molecule type" value="Genomic_DNA"/>
</dbReference>
<keyword evidence="1" id="KW-0677">Repeat</keyword>
<dbReference type="SUPFAM" id="SSF50494">
    <property type="entry name" value="Trypsin-like serine proteases"/>
    <property type="match status" value="1"/>
</dbReference>
<gene>
    <name evidence="3" type="ORF">OHU27_23270</name>
</gene>
<dbReference type="InterPro" id="IPR019734">
    <property type="entry name" value="TPR_rpt"/>
</dbReference>
<dbReference type="InterPro" id="IPR011990">
    <property type="entry name" value="TPR-like_helical_dom_sf"/>
</dbReference>
<evidence type="ECO:0000256" key="2">
    <source>
        <dbReference type="ARBA" id="ARBA00022803"/>
    </source>
</evidence>
<name>A0ABZ1J539_9ACTN</name>
<accession>A0ABZ1J539</accession>
<organism evidence="3 4">
    <name type="scientific">Streptomyces nigra</name>
    <dbReference type="NCBI Taxonomy" id="1827580"/>
    <lineage>
        <taxon>Bacteria</taxon>
        <taxon>Bacillati</taxon>
        <taxon>Actinomycetota</taxon>
        <taxon>Actinomycetes</taxon>
        <taxon>Kitasatosporales</taxon>
        <taxon>Streptomycetaceae</taxon>
        <taxon>Streptomyces</taxon>
    </lineage>
</organism>
<protein>
    <submittedName>
        <fullName evidence="3">Trypsin-like peptidase domain-containing protein</fullName>
    </submittedName>
</protein>
<dbReference type="InterPro" id="IPR009003">
    <property type="entry name" value="Peptidase_S1_PA"/>
</dbReference>
<dbReference type="SUPFAM" id="SSF48452">
    <property type="entry name" value="TPR-like"/>
    <property type="match status" value="3"/>
</dbReference>
<dbReference type="Gene3D" id="1.25.40.10">
    <property type="entry name" value="Tetratricopeptide repeat domain"/>
    <property type="match status" value="4"/>
</dbReference>
<dbReference type="SMART" id="SM00028">
    <property type="entry name" value="TPR"/>
    <property type="match status" value="9"/>
</dbReference>
<dbReference type="PANTHER" id="PTHR45641">
    <property type="entry name" value="TETRATRICOPEPTIDE REPEAT PROTEIN (AFU_ORTHOLOGUE AFUA_6G03870)"/>
    <property type="match status" value="1"/>
</dbReference>
<dbReference type="Pfam" id="PF13365">
    <property type="entry name" value="Trypsin_2"/>
    <property type="match status" value="1"/>
</dbReference>
<sequence length="1236" mass="133820">MVRSGDAQGSGYVLGGRLVLTAAHVLRDCDRVSVQLQNRAGRVPCQVVWVRYDDCQAGWDAALLLAGEDLSDRPLTSVRWGRLVTMQGCPAQSMGYPVAGRSDGGAVSLVQVDEQVIPESGRDRDRYVLVGKPGAESYKDTSPWGGMSGAALWCGSTPGMPPLLTGVVVGDPPGWSHTRLEAMPAYMLASDPKVRELVEKHTGQAMLLEPADLQHLTDHTAVPRSPRSPADLLRPEQATVSFMGRDDLLEDLTHWCQPPSDHAQLTPPEGSAGVWEWGQSLVQARLLTGAGGAGKTRLAAELASRMTSRGWAAIRLTTDTNTPLHLLSQVRRPLLIIVDYAETRTPQLHALLEAIDHDQVIKPVRVLALARAAGDWWTRATEHPSSHALATALVTPVPALHRTPHDRSTAYRQALDDFITRLRRLRPATDWAALLPALTATGTMSPLTGTEFDTPLSVQMAALLTLLDATGAAQPLVVATSLEGRLLGHERKYWDETANDPERGLAGKRSGPETRALAVALACLAPAADRDHARELLALLPGLADDGAAAVRGALATWLADIYPAPTGSVWGSLQPDRIAEYHIGVQLSREPALFTRVLASLTGAPAEEALTVLARTAQHPHHASVINSILSDVLLTAPTVLGPAALTTATRTTHPAPLIAALTCLTQTTQDITLLQRLSGQLPNSTLALSEWAADLSTTLVEHHDTLEPNLPALARALNSQSSRLADLGRLEEALTAATRAVEIREALAEQRPDVFLRTLATSLNTQSRCLAGLGRREEALTAATRAVEIREALAKQRPDAFLPALATSLNNQSIHLADLGRREEALTAITRAVKTYQTLAEQQPDAFLPDLAMSLTNQSNRLAALGRREEALTTATRAVKTYQTVAEQQPDAFLPALAMSLNNQSIHLANLGRREEALTTATRAVKTYQTLAEQQPGAFLPALATSLNNQSVRLAGLRRFEEALTAATRAIETYQTLAEQRPGAFLHELASALNTQSNRLSDLGRREEALTAITRAIEIREALAEQQPDAFLPDLAMSLNNQSNCLAGLGRRKEALTAITRAVKTYQTLAEQQPDAFLPDLAMSLNNQSNCLAGLGRREEALTAITRAVKTYQTLAEQQPDAFLPNLAMSLNAQSNRLADLRRRKEALTTITRAIEIREALAEQQPDVFLPDLAMSLNAQSNRLADLGRRKEALTAITRAIEIRETLGEQWPESFTEVLKTSLQQCENLRISEE</sequence>
<dbReference type="SUPFAM" id="SSF52540">
    <property type="entry name" value="P-loop containing nucleoside triphosphate hydrolases"/>
    <property type="match status" value="1"/>
</dbReference>
<evidence type="ECO:0000313" key="4">
    <source>
        <dbReference type="Proteomes" id="UP001622690"/>
    </source>
</evidence>
<dbReference type="Proteomes" id="UP001622690">
    <property type="component" value="Chromosome"/>
</dbReference>
<proteinExistence type="predicted"/>
<reference evidence="3 4" key="1">
    <citation type="submission" date="2022-10" db="EMBL/GenBank/DDBJ databases">
        <title>The complete genomes of actinobacterial strains from the NBC collection.</title>
        <authorList>
            <person name="Joergensen T.S."/>
            <person name="Alvarez Arevalo M."/>
            <person name="Sterndorff E.B."/>
            <person name="Faurdal D."/>
            <person name="Vuksanovic O."/>
            <person name="Mourched A.-S."/>
            <person name="Charusanti P."/>
            <person name="Shaw S."/>
            <person name="Blin K."/>
            <person name="Weber T."/>
        </authorList>
    </citation>
    <scope>NUCLEOTIDE SEQUENCE [LARGE SCALE GENOMIC DNA]</scope>
    <source>
        <strain evidence="3 4">NBC_00206</strain>
    </source>
</reference>
<evidence type="ECO:0000256" key="1">
    <source>
        <dbReference type="ARBA" id="ARBA00022737"/>
    </source>
</evidence>
<keyword evidence="4" id="KW-1185">Reference proteome</keyword>
<dbReference type="Gene3D" id="2.40.10.10">
    <property type="entry name" value="Trypsin-like serine proteases"/>
    <property type="match status" value="1"/>
</dbReference>
<evidence type="ECO:0000313" key="3">
    <source>
        <dbReference type="EMBL" id="WTO87670.1"/>
    </source>
</evidence>
<dbReference type="PANTHER" id="PTHR45641:SF19">
    <property type="entry name" value="NEPHROCYSTIN-3"/>
    <property type="match status" value="1"/>
</dbReference>